<dbReference type="GO" id="GO:0046872">
    <property type="term" value="F:metal ion binding"/>
    <property type="evidence" value="ECO:0007669"/>
    <property type="project" value="UniProtKB-KW"/>
</dbReference>
<dbReference type="SUPFAM" id="SSF48113">
    <property type="entry name" value="Heme-dependent peroxidases"/>
    <property type="match status" value="1"/>
</dbReference>
<organism evidence="18 19">
    <name type="scientific">Cannabis sativa</name>
    <name type="common">Hemp</name>
    <name type="synonym">Marijuana</name>
    <dbReference type="NCBI Taxonomy" id="3483"/>
    <lineage>
        <taxon>Eukaryota</taxon>
        <taxon>Viridiplantae</taxon>
        <taxon>Streptophyta</taxon>
        <taxon>Embryophyta</taxon>
        <taxon>Tracheophyta</taxon>
        <taxon>Spermatophyta</taxon>
        <taxon>Magnoliopsida</taxon>
        <taxon>eudicotyledons</taxon>
        <taxon>Gunneridae</taxon>
        <taxon>Pentapetalae</taxon>
        <taxon>rosids</taxon>
        <taxon>fabids</taxon>
        <taxon>Rosales</taxon>
        <taxon>Cannabaceae</taxon>
        <taxon>Cannabis</taxon>
    </lineage>
</organism>
<evidence type="ECO:0000256" key="1">
    <source>
        <dbReference type="ARBA" id="ARBA00004123"/>
    </source>
</evidence>
<dbReference type="GO" id="GO:0020037">
    <property type="term" value="F:heme binding"/>
    <property type="evidence" value="ECO:0007669"/>
    <property type="project" value="InterPro"/>
</dbReference>
<dbReference type="InterPro" id="IPR036279">
    <property type="entry name" value="5-3_exonuclease_C_sf"/>
</dbReference>
<dbReference type="EMBL" id="JAATIQ010000086">
    <property type="protein sequence ID" value="KAF4385231.1"/>
    <property type="molecule type" value="Genomic_DNA"/>
</dbReference>
<keyword evidence="19" id="KW-1185">Reference proteome</keyword>
<protein>
    <recommendedName>
        <fullName evidence="3">Exonuclease 1</fullName>
    </recommendedName>
</protein>
<evidence type="ECO:0000256" key="9">
    <source>
        <dbReference type="ARBA" id="ARBA00022881"/>
    </source>
</evidence>
<feature type="domain" description="XPG N-terminal" evidence="17">
    <location>
        <begin position="482"/>
        <end position="583"/>
    </location>
</feature>
<dbReference type="InterPro" id="IPR006084">
    <property type="entry name" value="XPG/Rad2"/>
</dbReference>
<sequence length="1155" mass="131765">VIHMVDRVGIWHKLPVIIGIAYLGIRRHLHQRYNLFHVEKMTGKESDVKEIWYRTADGKCNHQQDDLIGSQGTFFGRNMPHSTSPYGVLDPHPSLVASKLLERKKFKDNGKQFNMIACSWIQFMIHDWVDHLEDTNQMEIIGVGEEENIASNGCPLKSFKFFKTKKVPTFTPQINSGCLNTRTPWWDGSVVYGNNNEGMTRVRSFKDGKLKISKDMLLEHDEKGIPISGDVRNCWAGFSLLQALFVKEHNVVCDMLKEHYPKLDDENLYRHARLVVSAVIAKKPRDHGIPYSLTEEFVSVYRMHSLLPEKFILRDIKSTPSKLKSPPIIEEIPMEEMIGKEGEKRLSKIGLEQMLVSLGHQACGELSLWNYPTWMRNLIAHDINGEDRPQPIDMAALESKSLLHIYRDRERGVARYNEFRRNLLMVPITKWEDLTCDEEAIEALNEVYGDDVEKLDLLVGLHAEKKIKGFAIIAAKHPKPKMGIKDLLRFMKPYIEPIHIKKYAGKRVGIDAYSWLHKGAYSCSMELCLNSDGEKKLRYIDYFMHRINLLRHHKITPVVVFDGGNVPCKSTTEQDRHRRRISNHDIAMAKLREGNVSAATEFFQKAISVTPQMAYQLIQILRSENIEFVVAPYEADAQLAYLSNLEPEQGGISAILFKMDRYGNGEEILLDNVFNSKKGCTPSFQNFDKELLTGMCVLAGCDFLPSVPRIGIAKSYAIVSKYRNLDRQIKRFKERSFLILLLLLGALQWRLPSPRPRHGRQRKGRERRFSNMRLEEGSGVFSDEKEEEGIWKSGLEVKEEKSWMEFHFGEVLSVLKLEKGSQMPEDYPKSFREAVAVFQHAQIYDVDMKMLKHMKPLSEKLLQSLDGELDFLGPELPPSIATAIAEGKMDPISMEAFDRIPSSKSHTAPIRIQTSGQPPRVEAPMVSARESCFVTFSKKAKQLYQHACILTFFCLFILTENHNKVLNERNCTNKIEALQKLVVPSSTIQETLVTTSTTMEITKSPLKLKVPNNNPFKRKNLDQTQTHSNQRKYQNSDSTHVEDVEVSTMISCDDKLSLSEEVVESVVACRKRKLEETTPCCVIISEEISGVTQVENSEVFESQESVKLKINNNSGMKNKMSVGKKKGGAIKTLKNSSSNSLDSKKSSILNFFSRV</sequence>
<reference evidence="18 19" key="1">
    <citation type="journal article" date="2020" name="bioRxiv">
        <title>Sequence and annotation of 42 cannabis genomes reveals extensive copy number variation in cannabinoid synthesis and pathogen resistance genes.</title>
        <authorList>
            <person name="Mckernan K.J."/>
            <person name="Helbert Y."/>
            <person name="Kane L.T."/>
            <person name="Ebling H."/>
            <person name="Zhang L."/>
            <person name="Liu B."/>
            <person name="Eaton Z."/>
            <person name="Mclaughlin S."/>
            <person name="Kingan S."/>
            <person name="Baybayan P."/>
            <person name="Concepcion G."/>
            <person name="Jordan M."/>
            <person name="Riva A."/>
            <person name="Barbazuk W."/>
            <person name="Harkins T."/>
        </authorList>
    </citation>
    <scope>NUCLEOTIDE SEQUENCE [LARGE SCALE GENOMIC DNA]</scope>
    <source>
        <strain evidence="19">cv. Jamaican Lion 4</strain>
        <tissue evidence="18">Leaf</tissue>
    </source>
</reference>
<keyword evidence="8" id="KW-0378">Hydrolase</keyword>
<keyword evidence="12" id="KW-0408">Iron</keyword>
<comment type="caution">
    <text evidence="18">The sequence shown here is derived from an EMBL/GenBank/DDBJ whole genome shotgun (WGS) entry which is preliminary data.</text>
</comment>
<dbReference type="PANTHER" id="PTHR11903:SF25">
    <property type="entry name" value="ALPHA-DIOXYGENASE 2"/>
    <property type="match status" value="1"/>
</dbReference>
<keyword evidence="6" id="KW-0227">DNA damage</keyword>
<evidence type="ECO:0000256" key="4">
    <source>
        <dbReference type="ARBA" id="ARBA00022722"/>
    </source>
</evidence>
<keyword evidence="13" id="KW-0234">DNA repair</keyword>
<evidence type="ECO:0000256" key="2">
    <source>
        <dbReference type="ARBA" id="ARBA00010563"/>
    </source>
</evidence>
<keyword evidence="7" id="KW-0228">DNA excision</keyword>
<evidence type="ECO:0000256" key="3">
    <source>
        <dbReference type="ARBA" id="ARBA00020324"/>
    </source>
</evidence>
<evidence type="ECO:0000256" key="14">
    <source>
        <dbReference type="ARBA" id="ARBA00023242"/>
    </source>
</evidence>
<keyword evidence="4" id="KW-0540">Nuclease</keyword>
<comment type="similarity">
    <text evidence="2">Belongs to the XPG/RAD2 endonuclease family. EXO1 subfamily.</text>
</comment>
<feature type="compositionally biased region" description="Polar residues" evidence="15">
    <location>
        <begin position="1022"/>
        <end position="1038"/>
    </location>
</feature>
<comment type="subcellular location">
    <subcellularLocation>
        <location evidence="1">Nucleus</location>
    </subcellularLocation>
</comment>
<keyword evidence="9" id="KW-0267">Excision nuclease</keyword>
<dbReference type="PANTHER" id="PTHR11903">
    <property type="entry name" value="PROSTAGLANDIN G/H SYNTHASE"/>
    <property type="match status" value="1"/>
</dbReference>
<dbReference type="InterPro" id="IPR029060">
    <property type="entry name" value="PIN-like_dom_sf"/>
</dbReference>
<dbReference type="InterPro" id="IPR019791">
    <property type="entry name" value="Haem_peroxidase_animal"/>
</dbReference>
<evidence type="ECO:0000256" key="15">
    <source>
        <dbReference type="SAM" id="MobiDB-lite"/>
    </source>
</evidence>
<gene>
    <name evidence="18" type="ORF">G4B88_026514</name>
</gene>
<dbReference type="SUPFAM" id="SSF88723">
    <property type="entry name" value="PIN domain-like"/>
    <property type="match status" value="1"/>
</dbReference>
<dbReference type="InterPro" id="IPR044752">
    <property type="entry name" value="PIN-like_EXO1"/>
</dbReference>
<dbReference type="Pfam" id="PF00752">
    <property type="entry name" value="XPG_N"/>
    <property type="match status" value="1"/>
</dbReference>
<dbReference type="InterPro" id="IPR010255">
    <property type="entry name" value="Haem_peroxidase_sf"/>
</dbReference>
<dbReference type="GO" id="GO:0006281">
    <property type="term" value="P:DNA repair"/>
    <property type="evidence" value="ECO:0007669"/>
    <property type="project" value="UniProtKB-KW"/>
</dbReference>
<dbReference type="GO" id="GO:0006979">
    <property type="term" value="P:response to oxidative stress"/>
    <property type="evidence" value="ECO:0007669"/>
    <property type="project" value="InterPro"/>
</dbReference>
<dbReference type="InterPro" id="IPR037120">
    <property type="entry name" value="Haem_peroxidase_sf_animal"/>
</dbReference>
<proteinExistence type="inferred from homology"/>
<dbReference type="InterPro" id="IPR006086">
    <property type="entry name" value="XPG-I_dom"/>
</dbReference>
<dbReference type="FunFam" id="3.40.50.1010:FF:000002">
    <property type="entry name" value="Exonuclease 1, putative"/>
    <property type="match status" value="1"/>
</dbReference>
<dbReference type="GO" id="GO:0004518">
    <property type="term" value="F:nuclease activity"/>
    <property type="evidence" value="ECO:0007669"/>
    <property type="project" value="UniProtKB-KW"/>
</dbReference>
<dbReference type="Proteomes" id="UP000583929">
    <property type="component" value="Unassembled WGS sequence"/>
</dbReference>
<keyword evidence="11" id="KW-0560">Oxidoreductase</keyword>
<dbReference type="CDD" id="cd09857">
    <property type="entry name" value="PIN_EXO1"/>
    <property type="match status" value="1"/>
</dbReference>
<dbReference type="InterPro" id="IPR050783">
    <property type="entry name" value="Oxylipin_biosynth_metab"/>
</dbReference>
<evidence type="ECO:0000256" key="11">
    <source>
        <dbReference type="ARBA" id="ARBA00023002"/>
    </source>
</evidence>
<feature type="domain" description="XPG-I" evidence="16">
    <location>
        <begin position="622"/>
        <end position="697"/>
    </location>
</feature>
<evidence type="ECO:0000256" key="13">
    <source>
        <dbReference type="ARBA" id="ARBA00023204"/>
    </source>
</evidence>
<evidence type="ECO:0000313" key="19">
    <source>
        <dbReference type="Proteomes" id="UP000583929"/>
    </source>
</evidence>
<dbReference type="PROSITE" id="PS50292">
    <property type="entry name" value="PEROXIDASE_3"/>
    <property type="match status" value="1"/>
</dbReference>
<dbReference type="SMART" id="SM00485">
    <property type="entry name" value="XPGN"/>
    <property type="match status" value="1"/>
</dbReference>
<evidence type="ECO:0000256" key="6">
    <source>
        <dbReference type="ARBA" id="ARBA00022763"/>
    </source>
</evidence>
<evidence type="ECO:0000256" key="7">
    <source>
        <dbReference type="ARBA" id="ARBA00022769"/>
    </source>
</evidence>
<dbReference type="GO" id="GO:0016788">
    <property type="term" value="F:hydrolase activity, acting on ester bonds"/>
    <property type="evidence" value="ECO:0007669"/>
    <property type="project" value="InterPro"/>
</dbReference>
<dbReference type="AlphaFoldDB" id="A0A7J6GQZ8"/>
<dbReference type="GO" id="GO:0016702">
    <property type="term" value="F:oxidoreductase activity, acting on single donors with incorporation of molecular oxygen, incorporation of two atoms of oxygen"/>
    <property type="evidence" value="ECO:0007669"/>
    <property type="project" value="TreeGrafter"/>
</dbReference>
<dbReference type="GO" id="GO:0006631">
    <property type="term" value="P:fatty acid metabolic process"/>
    <property type="evidence" value="ECO:0007669"/>
    <property type="project" value="UniProtKB-ARBA"/>
</dbReference>
<keyword evidence="10" id="KW-0223">Dioxygenase</keyword>
<dbReference type="PRINTS" id="PR00853">
    <property type="entry name" value="XPGRADSUPER"/>
</dbReference>
<name>A0A7J6GQZ8_CANSA</name>
<evidence type="ECO:0000256" key="8">
    <source>
        <dbReference type="ARBA" id="ARBA00022801"/>
    </source>
</evidence>
<dbReference type="InterPro" id="IPR019974">
    <property type="entry name" value="XPG_CS"/>
</dbReference>
<dbReference type="GO" id="GO:0004601">
    <property type="term" value="F:peroxidase activity"/>
    <property type="evidence" value="ECO:0007669"/>
    <property type="project" value="InterPro"/>
</dbReference>
<evidence type="ECO:0000256" key="12">
    <source>
        <dbReference type="ARBA" id="ARBA00023004"/>
    </source>
</evidence>
<accession>A0A7J6GQZ8</accession>
<dbReference type="SMART" id="SM00484">
    <property type="entry name" value="XPGI"/>
    <property type="match status" value="1"/>
</dbReference>
<evidence type="ECO:0000256" key="10">
    <source>
        <dbReference type="ARBA" id="ARBA00022964"/>
    </source>
</evidence>
<evidence type="ECO:0000259" key="16">
    <source>
        <dbReference type="SMART" id="SM00484"/>
    </source>
</evidence>
<keyword evidence="14" id="KW-0539">Nucleus</keyword>
<dbReference type="PROSITE" id="PS00842">
    <property type="entry name" value="XPG_2"/>
    <property type="match status" value="1"/>
</dbReference>
<dbReference type="SUPFAM" id="SSF47807">
    <property type="entry name" value="5' to 3' exonuclease, C-terminal subdomain"/>
    <property type="match status" value="1"/>
</dbReference>
<dbReference type="Pfam" id="PF03098">
    <property type="entry name" value="An_peroxidase"/>
    <property type="match status" value="2"/>
</dbReference>
<dbReference type="InterPro" id="IPR006085">
    <property type="entry name" value="XPG_DNA_repair_N"/>
</dbReference>
<dbReference type="Gene3D" id="1.10.640.10">
    <property type="entry name" value="Haem peroxidase domain superfamily, animal type"/>
    <property type="match status" value="2"/>
</dbReference>
<feature type="region of interest" description="Disordered" evidence="15">
    <location>
        <begin position="1007"/>
        <end position="1040"/>
    </location>
</feature>
<dbReference type="Gene3D" id="3.40.50.1010">
    <property type="entry name" value="5'-nuclease"/>
    <property type="match status" value="1"/>
</dbReference>
<feature type="non-terminal residue" evidence="18">
    <location>
        <position position="1"/>
    </location>
</feature>
<dbReference type="Gene3D" id="1.10.150.20">
    <property type="entry name" value="5' to 3' exonuclease, C-terminal subdomain"/>
    <property type="match status" value="1"/>
</dbReference>
<evidence type="ECO:0000256" key="5">
    <source>
        <dbReference type="ARBA" id="ARBA00022723"/>
    </source>
</evidence>
<evidence type="ECO:0000313" key="18">
    <source>
        <dbReference type="EMBL" id="KAF4385231.1"/>
    </source>
</evidence>
<evidence type="ECO:0000259" key="17">
    <source>
        <dbReference type="SMART" id="SM00485"/>
    </source>
</evidence>
<keyword evidence="5" id="KW-0479">Metal-binding</keyword>
<dbReference type="GO" id="GO:0005634">
    <property type="term" value="C:nucleus"/>
    <property type="evidence" value="ECO:0007669"/>
    <property type="project" value="UniProtKB-SubCell"/>
</dbReference>